<feature type="region of interest" description="Disordered" evidence="1">
    <location>
        <begin position="102"/>
        <end position="168"/>
    </location>
</feature>
<proteinExistence type="predicted"/>
<dbReference type="Ensembl" id="ENSPMAT00000005639.1">
    <property type="protein sequence ID" value="ENSPMAP00000005618.1"/>
    <property type="gene ID" value="ENSPMAG00000005115.1"/>
</dbReference>
<dbReference type="HOGENOM" id="CLU_981922_0_0_1"/>
<organism evidence="2">
    <name type="scientific">Petromyzon marinus</name>
    <name type="common">Sea lamprey</name>
    <dbReference type="NCBI Taxonomy" id="7757"/>
    <lineage>
        <taxon>Eukaryota</taxon>
        <taxon>Metazoa</taxon>
        <taxon>Chordata</taxon>
        <taxon>Craniata</taxon>
        <taxon>Vertebrata</taxon>
        <taxon>Cyclostomata</taxon>
        <taxon>Hyperoartia</taxon>
        <taxon>Petromyzontiformes</taxon>
        <taxon>Petromyzontidae</taxon>
        <taxon>Petromyzon</taxon>
    </lineage>
</organism>
<evidence type="ECO:0000313" key="2">
    <source>
        <dbReference type="Ensembl" id="ENSPMAP00000005618.1"/>
    </source>
</evidence>
<sequence>QSSVQLKTDGGQWVRVAGPVEYSEDFDLDADTTLDAEEAAVKDSRDNCAVCSLKYCGLFQNETESDASGEKHNGARKCEPQNKLLLTLTDVKALRKSLKFSLSTSISSNKPKEGVTAMDSDKNSSEDSIEEDLDGGSSTGSPGEPQAATALGRPSHHKGTADKPSAAAGVGSGELIVLEFAPADSKRARRERLLSAKRKADADSVVPTKARRWLTPPLAVVAFDKDTDLFVPGSSKGVEQPLSASRRGVSQEADPTSRAQAVVQAVRTENQSLMTSTPTEKSVQ</sequence>
<protein>
    <submittedName>
        <fullName evidence="2">Uncharacterized protein</fullName>
    </submittedName>
</protein>
<accession>S4RK85</accession>
<feature type="region of interest" description="Disordered" evidence="1">
    <location>
        <begin position="232"/>
        <end position="262"/>
    </location>
</feature>
<reference evidence="2" key="1">
    <citation type="submission" date="2025-08" db="UniProtKB">
        <authorList>
            <consortium name="Ensembl"/>
        </authorList>
    </citation>
    <scope>IDENTIFICATION</scope>
</reference>
<dbReference type="STRING" id="7757.ENSPMAP00000005618"/>
<reference evidence="2" key="2">
    <citation type="submission" date="2025-09" db="UniProtKB">
        <authorList>
            <consortium name="Ensembl"/>
        </authorList>
    </citation>
    <scope>IDENTIFICATION</scope>
</reference>
<dbReference type="AlphaFoldDB" id="S4RK85"/>
<evidence type="ECO:0000256" key="1">
    <source>
        <dbReference type="SAM" id="MobiDB-lite"/>
    </source>
</evidence>
<name>S4RK85_PETMA</name>